<proteinExistence type="predicted"/>
<sequence length="195" mass="22311">MVYWGLYPLLDCNYNLKGFRCCTNLPVRFGPEELFQDQKAFSSSVLAQKKSSRTREVILGPFPCKGWQRLRPFSSLGENRLMNGRIGMRPPNSFVRELAGRQKSREMSQKSEVWKGTNFCIRRESNDFTSKIKTISSPANRLLKREDNTNKKETFQSKSTSITTKNQTMLHVLHKNDILKSALPVSTLTTATKSP</sequence>
<comment type="caution">
    <text evidence="1">The sequence shown here is derived from an EMBL/GenBank/DDBJ whole genome shotgun (WGS) entry which is preliminary data.</text>
</comment>
<organism evidence="1 2">
    <name type="scientific">Caerostris darwini</name>
    <dbReference type="NCBI Taxonomy" id="1538125"/>
    <lineage>
        <taxon>Eukaryota</taxon>
        <taxon>Metazoa</taxon>
        <taxon>Ecdysozoa</taxon>
        <taxon>Arthropoda</taxon>
        <taxon>Chelicerata</taxon>
        <taxon>Arachnida</taxon>
        <taxon>Araneae</taxon>
        <taxon>Araneomorphae</taxon>
        <taxon>Entelegynae</taxon>
        <taxon>Araneoidea</taxon>
        <taxon>Araneidae</taxon>
        <taxon>Caerostris</taxon>
    </lineage>
</organism>
<evidence type="ECO:0000313" key="1">
    <source>
        <dbReference type="EMBL" id="GIX95798.1"/>
    </source>
</evidence>
<evidence type="ECO:0000313" key="2">
    <source>
        <dbReference type="Proteomes" id="UP001054837"/>
    </source>
</evidence>
<dbReference type="AlphaFoldDB" id="A0AAV4PHD3"/>
<gene>
    <name evidence="1" type="ORF">CDAR_289091</name>
</gene>
<reference evidence="1 2" key="1">
    <citation type="submission" date="2021-06" db="EMBL/GenBank/DDBJ databases">
        <title>Caerostris darwini draft genome.</title>
        <authorList>
            <person name="Kono N."/>
            <person name="Arakawa K."/>
        </authorList>
    </citation>
    <scope>NUCLEOTIDE SEQUENCE [LARGE SCALE GENOMIC DNA]</scope>
</reference>
<dbReference type="Proteomes" id="UP001054837">
    <property type="component" value="Unassembled WGS sequence"/>
</dbReference>
<keyword evidence="2" id="KW-1185">Reference proteome</keyword>
<dbReference type="EMBL" id="BPLQ01002817">
    <property type="protein sequence ID" value="GIX95798.1"/>
    <property type="molecule type" value="Genomic_DNA"/>
</dbReference>
<name>A0AAV4PHD3_9ARAC</name>
<protein>
    <submittedName>
        <fullName evidence="1">Uncharacterized protein</fullName>
    </submittedName>
</protein>
<accession>A0AAV4PHD3</accession>